<dbReference type="InterPro" id="IPR050790">
    <property type="entry name" value="ExbB/TolQ_transport"/>
</dbReference>
<evidence type="ECO:0000256" key="3">
    <source>
        <dbReference type="ARBA" id="ARBA00022475"/>
    </source>
</evidence>
<evidence type="ECO:0000313" key="13">
    <source>
        <dbReference type="Proteomes" id="UP001339883"/>
    </source>
</evidence>
<dbReference type="NCBIfam" id="TIGR02796">
    <property type="entry name" value="tolQ"/>
    <property type="match status" value="1"/>
</dbReference>
<keyword evidence="3 10" id="KW-1003">Cell membrane</keyword>
<keyword evidence="5 10" id="KW-0132">Cell division</keyword>
<dbReference type="Proteomes" id="UP001339883">
    <property type="component" value="Unassembled WGS sequence"/>
</dbReference>
<comment type="similarity">
    <text evidence="2 10">Belongs to the ExbB/TolQ family.</text>
</comment>
<dbReference type="RefSeq" id="WP_325774860.1">
    <property type="nucleotide sequence ID" value="NZ_VTDN01000003.1"/>
</dbReference>
<evidence type="ECO:0000256" key="2">
    <source>
        <dbReference type="ARBA" id="ARBA00010442"/>
    </source>
</evidence>
<name>A0ABU6DR62_9GAMM</name>
<dbReference type="InterPro" id="IPR002898">
    <property type="entry name" value="MotA_ExbB_proton_chnl"/>
</dbReference>
<keyword evidence="6 10" id="KW-0812">Transmembrane</keyword>
<organism evidence="12 13">
    <name type="scientific">Acinetobacter pollinis</name>
    <dbReference type="NCBI Taxonomy" id="2605270"/>
    <lineage>
        <taxon>Bacteria</taxon>
        <taxon>Pseudomonadati</taxon>
        <taxon>Pseudomonadota</taxon>
        <taxon>Gammaproteobacteria</taxon>
        <taxon>Moraxellales</taxon>
        <taxon>Moraxellaceae</taxon>
        <taxon>Acinetobacter</taxon>
    </lineage>
</organism>
<dbReference type="PANTHER" id="PTHR30625">
    <property type="entry name" value="PROTEIN TOLQ"/>
    <property type="match status" value="1"/>
</dbReference>
<evidence type="ECO:0000313" key="12">
    <source>
        <dbReference type="EMBL" id="MEB5476334.1"/>
    </source>
</evidence>
<keyword evidence="13" id="KW-1185">Reference proteome</keyword>
<evidence type="ECO:0000256" key="1">
    <source>
        <dbReference type="ARBA" id="ARBA00004651"/>
    </source>
</evidence>
<gene>
    <name evidence="10 12" type="primary">tolQ</name>
    <name evidence="12" type="ORF">I2F25_04585</name>
</gene>
<keyword evidence="8 10" id="KW-0472">Membrane</keyword>
<evidence type="ECO:0000256" key="6">
    <source>
        <dbReference type="ARBA" id="ARBA00022692"/>
    </source>
</evidence>
<proteinExistence type="inferred from homology"/>
<evidence type="ECO:0000256" key="10">
    <source>
        <dbReference type="HAMAP-Rule" id="MF_02202"/>
    </source>
</evidence>
<feature type="transmembrane region" description="Helical" evidence="10">
    <location>
        <begin position="175"/>
        <end position="200"/>
    </location>
</feature>
<feature type="transmembrane region" description="Helical" evidence="10">
    <location>
        <begin position="140"/>
        <end position="163"/>
    </location>
</feature>
<reference evidence="12 13" key="1">
    <citation type="submission" date="2019-08" db="EMBL/GenBank/DDBJ databases">
        <title>Five species of Acinetobacter isolated from floral nectar and animal pollinators.</title>
        <authorList>
            <person name="Hendry T.A."/>
        </authorList>
    </citation>
    <scope>NUCLEOTIDE SEQUENCE [LARGE SCALE GENOMIC DNA]</scope>
    <source>
        <strain evidence="12 13">MD18.27</strain>
    </source>
</reference>
<dbReference type="InterPro" id="IPR014163">
    <property type="entry name" value="Tol-Pal_TolQ"/>
</dbReference>
<accession>A0ABU6DR62</accession>
<dbReference type="PANTHER" id="PTHR30625:SF3">
    <property type="entry name" value="TOL-PAL SYSTEM PROTEIN TOLQ"/>
    <property type="match status" value="1"/>
</dbReference>
<comment type="caution">
    <text evidence="12">The sequence shown here is derived from an EMBL/GenBank/DDBJ whole genome shotgun (WGS) entry which is preliminary data.</text>
</comment>
<evidence type="ECO:0000256" key="7">
    <source>
        <dbReference type="ARBA" id="ARBA00022989"/>
    </source>
</evidence>
<keyword evidence="4 10" id="KW-0997">Cell inner membrane</keyword>
<keyword evidence="7 10" id="KW-1133">Transmembrane helix</keyword>
<dbReference type="HAMAP" id="MF_02202">
    <property type="entry name" value="TolQ"/>
    <property type="match status" value="1"/>
</dbReference>
<keyword evidence="9 10" id="KW-0131">Cell cycle</keyword>
<evidence type="ECO:0000259" key="11">
    <source>
        <dbReference type="Pfam" id="PF01618"/>
    </source>
</evidence>
<feature type="domain" description="MotA/TolQ/ExbB proton channel" evidence="11">
    <location>
        <begin position="85"/>
        <end position="208"/>
    </location>
</feature>
<dbReference type="Pfam" id="PF01618">
    <property type="entry name" value="MotA_ExbB"/>
    <property type="match status" value="1"/>
</dbReference>
<evidence type="ECO:0000256" key="8">
    <source>
        <dbReference type="ARBA" id="ARBA00023136"/>
    </source>
</evidence>
<comment type="subunit">
    <text evidence="10">The Tol-Pal system is composed of five core proteins: the inner membrane proteins TolA, TolQ and TolR, the periplasmic protein TolB and the outer membrane protein Pal. They form a network linking the inner and outer membranes and the peptidoglycan layer.</text>
</comment>
<comment type="function">
    <text evidence="10">Part of the Tol-Pal system, which plays a role in outer membrane invagination during cell division and is important for maintaining outer membrane integrity.</text>
</comment>
<comment type="subcellular location">
    <subcellularLocation>
        <location evidence="10">Cell inner membrane</location>
        <topology evidence="10">Multi-pass membrane protein</topology>
    </subcellularLocation>
    <subcellularLocation>
        <location evidence="1">Cell membrane</location>
        <topology evidence="1">Multi-pass membrane protein</topology>
    </subcellularLocation>
</comment>
<evidence type="ECO:0000256" key="4">
    <source>
        <dbReference type="ARBA" id="ARBA00022519"/>
    </source>
</evidence>
<feature type="transmembrane region" description="Helical" evidence="10">
    <location>
        <begin position="22"/>
        <end position="41"/>
    </location>
</feature>
<dbReference type="EMBL" id="VTDN01000003">
    <property type="protein sequence ID" value="MEB5476334.1"/>
    <property type="molecule type" value="Genomic_DNA"/>
</dbReference>
<sequence>MTTQNVETTLHITNLILQASPVVQLVMLLLFLASIYSWYVIAKLSMGFKKAHKQDEHFQKMFWSGAETETLYNNAQLNSERRGLEDIFYEGYSEYLKLKKRQATTTQRIDGTERILRVGLSRDQSTLESGLNSLASIGSVAPYVGLFGTVWGIMNAFIGLAGVEQVTLATVAPGIAEALIATAIGLFAAIPAVLAFNYFTAKSESIYSDRALFAEEMVTLLQRQSIGSAQESE</sequence>
<evidence type="ECO:0000256" key="5">
    <source>
        <dbReference type="ARBA" id="ARBA00022618"/>
    </source>
</evidence>
<evidence type="ECO:0000256" key="9">
    <source>
        <dbReference type="ARBA" id="ARBA00023306"/>
    </source>
</evidence>
<protein>
    <recommendedName>
        <fullName evidence="10">Tol-Pal system protein TolQ</fullName>
    </recommendedName>
</protein>